<dbReference type="Gene3D" id="3.40.50.300">
    <property type="entry name" value="P-loop containing nucleotide triphosphate hydrolases"/>
    <property type="match status" value="1"/>
</dbReference>
<comment type="caution">
    <text evidence="3">The sequence shown here is derived from an EMBL/GenBank/DDBJ whole genome shotgun (WGS) entry which is preliminary data.</text>
</comment>
<evidence type="ECO:0000259" key="2">
    <source>
        <dbReference type="Pfam" id="PF02492"/>
    </source>
</evidence>
<gene>
    <name evidence="3" type="ORF">V6256_13005</name>
</gene>
<dbReference type="InterPro" id="IPR003495">
    <property type="entry name" value="CobW/HypB/UreG_nucleotide-bd"/>
</dbReference>
<dbReference type="InterPro" id="IPR051316">
    <property type="entry name" value="Zinc-reg_GTPase_activator"/>
</dbReference>
<evidence type="ECO:0000256" key="1">
    <source>
        <dbReference type="SAM" id="MobiDB-lite"/>
    </source>
</evidence>
<accession>A0ABU9GT96</accession>
<keyword evidence="4" id="KW-1185">Reference proteome</keyword>
<protein>
    <submittedName>
        <fullName evidence="3">GTP-binding protein</fullName>
    </submittedName>
</protein>
<reference evidence="3 4" key="1">
    <citation type="submission" date="2024-02" db="EMBL/GenBank/DDBJ databases">
        <title>Bacteria isolated from the canopy kelp, Nereocystis luetkeana.</title>
        <authorList>
            <person name="Pfister C.A."/>
            <person name="Younker I.T."/>
            <person name="Light S.H."/>
        </authorList>
    </citation>
    <scope>NUCLEOTIDE SEQUENCE [LARGE SCALE GENOMIC DNA]</scope>
    <source>
        <strain evidence="3 4">TI.1.05</strain>
    </source>
</reference>
<dbReference type="InterPro" id="IPR027417">
    <property type="entry name" value="P-loop_NTPase"/>
</dbReference>
<feature type="region of interest" description="Disordered" evidence="1">
    <location>
        <begin position="222"/>
        <end position="252"/>
    </location>
</feature>
<dbReference type="SUPFAM" id="SSF52540">
    <property type="entry name" value="P-loop containing nucleoside triphosphate hydrolases"/>
    <property type="match status" value="1"/>
</dbReference>
<dbReference type="EMBL" id="JBAKAZ010000061">
    <property type="protein sequence ID" value="MEL0630528.1"/>
    <property type="molecule type" value="Genomic_DNA"/>
</dbReference>
<dbReference type="PANTHER" id="PTHR13748:SF46">
    <property type="entry name" value="ZINC CHAPERONE YEIR"/>
    <property type="match status" value="1"/>
</dbReference>
<evidence type="ECO:0000313" key="4">
    <source>
        <dbReference type="Proteomes" id="UP001369082"/>
    </source>
</evidence>
<evidence type="ECO:0000313" key="3">
    <source>
        <dbReference type="EMBL" id="MEL0630528.1"/>
    </source>
</evidence>
<dbReference type="RefSeq" id="WP_341598655.1">
    <property type="nucleotide sequence ID" value="NZ_JBAKAZ010000061.1"/>
</dbReference>
<name>A0ABU9GT96_9GAMM</name>
<proteinExistence type="predicted"/>
<dbReference type="PANTHER" id="PTHR13748">
    <property type="entry name" value="COBW-RELATED"/>
    <property type="match status" value="1"/>
</dbReference>
<dbReference type="CDD" id="cd03112">
    <property type="entry name" value="CobW-like"/>
    <property type="match status" value="1"/>
</dbReference>
<dbReference type="Proteomes" id="UP001369082">
    <property type="component" value="Unassembled WGS sequence"/>
</dbReference>
<dbReference type="Pfam" id="PF02492">
    <property type="entry name" value="cobW"/>
    <property type="match status" value="1"/>
</dbReference>
<feature type="domain" description="CobW/HypB/UreG nucleotide-binding" evidence="2">
    <location>
        <begin position="12"/>
        <end position="188"/>
    </location>
</feature>
<organism evidence="3 4">
    <name type="scientific">Psychromonas aquatilis</name>
    <dbReference type="NCBI Taxonomy" id="2005072"/>
    <lineage>
        <taxon>Bacteria</taxon>
        <taxon>Pseudomonadati</taxon>
        <taxon>Pseudomonadota</taxon>
        <taxon>Gammaproteobacteria</taxon>
        <taxon>Alteromonadales</taxon>
        <taxon>Psychromonadaceae</taxon>
        <taxon>Psychromonas</taxon>
    </lineage>
</organism>
<sequence length="365" mass="40384">MNAHNDAILGIPTNIITGFLGVGKTSAIMHLLANKPKHERWAVLVNEFGEIGVDGSLVEGQQLDQKIFIREVTGGCMCCSAGLPMKVALNQLLSKAKPDRLLIEPTGLGHPKEVVEVLSSEHYQAVLTLQQNITLVDARKLSDPRYTNHDTFNQQIAIADTVVGNKVDLYQAGDIEKLEKYVAAISQANTKVLFSQHGAISVAELEGAMFTQDHSCKEHKDHVHENDHHGHDHDHHAHDSHEGHHHDYHAHDHNKPLASETIMPDTGVVKAVNQGEGFYSVGWRFSADKVFEQDKLQRLLASLKIERMKAVMITDKGIIGYNLTSDGLTMNALESCSESRIELIAESIDKQFELTLLDCIKPLKA</sequence>